<gene>
    <name evidence="1" type="ORF">HV832_16375</name>
</gene>
<name>A0A850QTS4_9BURK</name>
<keyword evidence="2" id="KW-1185">Reference proteome</keyword>
<organism evidence="1 2">
    <name type="scientific">Undibacterium oligocarboniphilum</name>
    <dbReference type="NCBI Taxonomy" id="666702"/>
    <lineage>
        <taxon>Bacteria</taxon>
        <taxon>Pseudomonadati</taxon>
        <taxon>Pseudomonadota</taxon>
        <taxon>Betaproteobacteria</taxon>
        <taxon>Burkholderiales</taxon>
        <taxon>Oxalobacteraceae</taxon>
        <taxon>Undibacterium</taxon>
    </lineage>
</organism>
<dbReference type="EMBL" id="JABXYJ010000014">
    <property type="protein sequence ID" value="NVO79396.1"/>
    <property type="molecule type" value="Genomic_DNA"/>
</dbReference>
<comment type="caution">
    <text evidence="1">The sequence shown here is derived from an EMBL/GenBank/DDBJ whole genome shotgun (WGS) entry which is preliminary data.</text>
</comment>
<evidence type="ECO:0000313" key="2">
    <source>
        <dbReference type="Proteomes" id="UP000588051"/>
    </source>
</evidence>
<accession>A0A850QTS4</accession>
<dbReference type="AlphaFoldDB" id="A0A850QTS4"/>
<proteinExistence type="predicted"/>
<dbReference type="RefSeq" id="WP_176805041.1">
    <property type="nucleotide sequence ID" value="NZ_JABXYJ010000014.1"/>
</dbReference>
<reference evidence="1 2" key="1">
    <citation type="submission" date="2020-06" db="EMBL/GenBank/DDBJ databases">
        <authorList>
            <person name="Qiu C."/>
            <person name="Liu Z."/>
        </authorList>
    </citation>
    <scope>NUCLEOTIDE SEQUENCE [LARGE SCALE GENOMIC DNA]</scope>
    <source>
        <strain evidence="1 2">EM 1</strain>
    </source>
</reference>
<evidence type="ECO:0000313" key="1">
    <source>
        <dbReference type="EMBL" id="NVO79396.1"/>
    </source>
</evidence>
<dbReference type="Proteomes" id="UP000588051">
    <property type="component" value="Unassembled WGS sequence"/>
</dbReference>
<sequence>MKISKLFFSKEVAQEVIFAADMITSRTTREIDCTGNENLGVTCKAIGQELFTINFTTTFPMPDFRIHVVRENNSLDIRQATGLPLHRDSPDIEKILKVFNNPILSQENV</sequence>
<protein>
    <submittedName>
        <fullName evidence="1">Uncharacterized protein</fullName>
    </submittedName>
</protein>